<evidence type="ECO:0000256" key="3">
    <source>
        <dbReference type="SAM" id="Phobius"/>
    </source>
</evidence>
<comment type="caution">
    <text evidence="4">The sequence shown here is derived from an EMBL/GenBank/DDBJ whole genome shotgun (WGS) entry which is preliminary data.</text>
</comment>
<gene>
    <name evidence="4" type="ORF">GTW09_11240</name>
</gene>
<protein>
    <submittedName>
        <fullName evidence="4">Heme biosynthesis operon protein HemX</fullName>
    </submittedName>
</protein>
<keyword evidence="3" id="KW-0472">Membrane</keyword>
<dbReference type="RefSeq" id="WP_163111963.1">
    <property type="nucleotide sequence ID" value="NZ_JAAAWP010000006.1"/>
</dbReference>
<keyword evidence="3" id="KW-1133">Transmembrane helix</keyword>
<feature type="transmembrane region" description="Helical" evidence="3">
    <location>
        <begin position="73"/>
        <end position="96"/>
    </location>
</feature>
<dbReference type="PANTHER" id="PTHR38043">
    <property type="entry name" value="PROTEIN HEMX"/>
    <property type="match status" value="1"/>
</dbReference>
<dbReference type="Pfam" id="PF04375">
    <property type="entry name" value="HemX"/>
    <property type="match status" value="1"/>
</dbReference>
<keyword evidence="3" id="KW-0812">Transmembrane</keyword>
<dbReference type="InterPro" id="IPR007470">
    <property type="entry name" value="HemX"/>
</dbReference>
<keyword evidence="1" id="KW-0175">Coiled coil</keyword>
<feature type="region of interest" description="Disordered" evidence="2">
    <location>
        <begin position="1"/>
        <end position="68"/>
    </location>
</feature>
<dbReference type="PANTHER" id="PTHR38043:SF1">
    <property type="entry name" value="PROTEIN HEMX"/>
    <property type="match status" value="1"/>
</dbReference>
<evidence type="ECO:0000256" key="2">
    <source>
        <dbReference type="SAM" id="MobiDB-lite"/>
    </source>
</evidence>
<feature type="coiled-coil region" evidence="1">
    <location>
        <begin position="131"/>
        <end position="172"/>
    </location>
</feature>
<feature type="compositionally biased region" description="Polar residues" evidence="2">
    <location>
        <begin position="41"/>
        <end position="54"/>
    </location>
</feature>
<accession>A0A6L9MV20</accession>
<evidence type="ECO:0000313" key="5">
    <source>
        <dbReference type="Proteomes" id="UP000478837"/>
    </source>
</evidence>
<sequence>MADNKANGSQDESASKSKSTSLIKDSSQDNGVTGAAGADVKNSTDQPTHASASKRTAKGDNNKAKKSSSGNGLLWFVVFILFVLVIGLGGAGYWYYTQQQATSSQVTSAQQQNSAQVQALVAARDEVNTALNRIAQDNQTLKDTISSLQKENEKLSLQAESTLEQLNQMEGRRPADWLIAEADYLVRMAGRKLWLENDVRTAILLLVNADKRLKSLADPSVLPVRASLAEDIQTLQQLNPVSQSSVALALTGMVAQIDKLPLDTFEKPEDTSAQDNALSESTDDWKDNLAKVWHSLVDDFLTVKSIEGPIEPVLSLEAQFLIKEQLRLQLMHAQSAALTGDAGLYKQSLQYSQTLLIEKFDIEKSQVSGFVNAVQNLLETDISRPIPTELVSQQPLERLLDSRVKQVFGQGASAL</sequence>
<evidence type="ECO:0000256" key="1">
    <source>
        <dbReference type="SAM" id="Coils"/>
    </source>
</evidence>
<name>A0A6L9MV20_9ALTE</name>
<dbReference type="Proteomes" id="UP000478837">
    <property type="component" value="Unassembled WGS sequence"/>
</dbReference>
<evidence type="ECO:0000313" key="4">
    <source>
        <dbReference type="EMBL" id="NDW22099.1"/>
    </source>
</evidence>
<dbReference type="AlphaFoldDB" id="A0A6L9MV20"/>
<proteinExistence type="predicted"/>
<keyword evidence="5" id="KW-1185">Reference proteome</keyword>
<reference evidence="4 5" key="1">
    <citation type="submission" date="2020-01" db="EMBL/GenBank/DDBJ databases">
        <title>Genomes of bacteria type strains.</title>
        <authorList>
            <person name="Chen J."/>
            <person name="Zhu S."/>
            <person name="Yang J."/>
        </authorList>
    </citation>
    <scope>NUCLEOTIDE SEQUENCE [LARGE SCALE GENOMIC DNA]</scope>
    <source>
        <strain evidence="4 5">LMG 22958</strain>
    </source>
</reference>
<feature type="compositionally biased region" description="Polar residues" evidence="2">
    <location>
        <begin position="1"/>
        <end position="31"/>
    </location>
</feature>
<organism evidence="4 5">
    <name type="scientific">Alteromonas hispanica</name>
    <dbReference type="NCBI Taxonomy" id="315421"/>
    <lineage>
        <taxon>Bacteria</taxon>
        <taxon>Pseudomonadati</taxon>
        <taxon>Pseudomonadota</taxon>
        <taxon>Gammaproteobacteria</taxon>
        <taxon>Alteromonadales</taxon>
        <taxon>Alteromonadaceae</taxon>
        <taxon>Alteromonas/Salinimonas group</taxon>
        <taxon>Alteromonas</taxon>
    </lineage>
</organism>
<dbReference type="EMBL" id="JAAAWP010000006">
    <property type="protein sequence ID" value="NDW22099.1"/>
    <property type="molecule type" value="Genomic_DNA"/>
</dbReference>